<dbReference type="InterPro" id="IPR051907">
    <property type="entry name" value="DoxX-like_oxidoreductase"/>
</dbReference>
<evidence type="ECO:0000256" key="2">
    <source>
        <dbReference type="ARBA" id="ARBA00006679"/>
    </source>
</evidence>
<comment type="caution">
    <text evidence="8">The sequence shown here is derived from an EMBL/GenBank/DDBJ whole genome shotgun (WGS) entry which is preliminary data.</text>
</comment>
<dbReference type="InterPro" id="IPR032808">
    <property type="entry name" value="DoxX"/>
</dbReference>
<keyword evidence="6 7" id="KW-0472">Membrane</keyword>
<dbReference type="Proteomes" id="UP001597420">
    <property type="component" value="Unassembled WGS sequence"/>
</dbReference>
<organism evidence="8 9">
    <name type="scientific">Pasteurella oralis</name>
    <dbReference type="NCBI Taxonomy" id="1071947"/>
    <lineage>
        <taxon>Bacteria</taxon>
        <taxon>Pseudomonadati</taxon>
        <taxon>Pseudomonadota</taxon>
        <taxon>Gammaproteobacteria</taxon>
        <taxon>Pasteurellales</taxon>
        <taxon>Pasteurellaceae</taxon>
        <taxon>Pasteurella</taxon>
    </lineage>
</organism>
<dbReference type="PANTHER" id="PTHR33452:SF7">
    <property type="entry name" value="DOXX FAMILY PROTEIN"/>
    <property type="match status" value="1"/>
</dbReference>
<proteinExistence type="inferred from homology"/>
<keyword evidence="4 7" id="KW-0812">Transmembrane</keyword>
<keyword evidence="5 7" id="KW-1133">Transmembrane helix</keyword>
<dbReference type="EMBL" id="JBHUFP010000004">
    <property type="protein sequence ID" value="MFD1805470.1"/>
    <property type="molecule type" value="Genomic_DNA"/>
</dbReference>
<comment type="similarity">
    <text evidence="2">Belongs to the DoxX family.</text>
</comment>
<feature type="transmembrane region" description="Helical" evidence="7">
    <location>
        <begin position="7"/>
        <end position="26"/>
    </location>
</feature>
<evidence type="ECO:0000256" key="5">
    <source>
        <dbReference type="ARBA" id="ARBA00022989"/>
    </source>
</evidence>
<accession>A0ABW4NTH1</accession>
<feature type="transmembrane region" description="Helical" evidence="7">
    <location>
        <begin position="60"/>
        <end position="80"/>
    </location>
</feature>
<keyword evidence="9" id="KW-1185">Reference proteome</keyword>
<evidence type="ECO:0000256" key="1">
    <source>
        <dbReference type="ARBA" id="ARBA00004651"/>
    </source>
</evidence>
<evidence type="ECO:0000256" key="6">
    <source>
        <dbReference type="ARBA" id="ARBA00023136"/>
    </source>
</evidence>
<evidence type="ECO:0000256" key="7">
    <source>
        <dbReference type="SAM" id="Phobius"/>
    </source>
</evidence>
<evidence type="ECO:0000256" key="3">
    <source>
        <dbReference type="ARBA" id="ARBA00022475"/>
    </source>
</evidence>
<sequence>MDKQKCYFQAVSTGTGLLGLRLFLAWEFFESGMEKLNGENWFMEVQDSFPFPFNLLPTDLSWLLAMSAELLLPIFLVLGLATRFSTLSLAILTAVAWYTVHAGAGYNVCSNGYKMALIYLVALLPLFTQGAGMLSLDSLLQRKFSTKNWLKFL</sequence>
<evidence type="ECO:0000256" key="4">
    <source>
        <dbReference type="ARBA" id="ARBA00022692"/>
    </source>
</evidence>
<comment type="subcellular location">
    <subcellularLocation>
        <location evidence="1">Cell membrane</location>
        <topology evidence="1">Multi-pass membrane protein</topology>
    </subcellularLocation>
</comment>
<protein>
    <submittedName>
        <fullName evidence="8">DoxX family protein</fullName>
    </submittedName>
</protein>
<evidence type="ECO:0000313" key="8">
    <source>
        <dbReference type="EMBL" id="MFD1805470.1"/>
    </source>
</evidence>
<name>A0ABW4NTH1_9PAST</name>
<feature type="transmembrane region" description="Helical" evidence="7">
    <location>
        <begin position="116"/>
        <end position="136"/>
    </location>
</feature>
<evidence type="ECO:0000313" key="9">
    <source>
        <dbReference type="Proteomes" id="UP001597420"/>
    </source>
</evidence>
<dbReference type="Pfam" id="PF07681">
    <property type="entry name" value="DoxX"/>
    <property type="match status" value="1"/>
</dbReference>
<dbReference type="PANTHER" id="PTHR33452">
    <property type="entry name" value="OXIDOREDUCTASE CATD-RELATED"/>
    <property type="match status" value="1"/>
</dbReference>
<gene>
    <name evidence="8" type="ORF">ACFSAV_03635</name>
</gene>
<dbReference type="RefSeq" id="WP_379096277.1">
    <property type="nucleotide sequence ID" value="NZ_JBHUFP010000004.1"/>
</dbReference>
<feature type="transmembrane region" description="Helical" evidence="7">
    <location>
        <begin position="87"/>
        <end position="104"/>
    </location>
</feature>
<keyword evidence="3" id="KW-1003">Cell membrane</keyword>
<reference evidence="9" key="1">
    <citation type="journal article" date="2019" name="Int. J. Syst. Evol. Microbiol.">
        <title>The Global Catalogue of Microorganisms (GCM) 10K type strain sequencing project: providing services to taxonomists for standard genome sequencing and annotation.</title>
        <authorList>
            <consortium name="The Broad Institute Genomics Platform"/>
            <consortium name="The Broad Institute Genome Sequencing Center for Infectious Disease"/>
            <person name="Wu L."/>
            <person name="Ma J."/>
        </authorList>
    </citation>
    <scope>NUCLEOTIDE SEQUENCE [LARGE SCALE GENOMIC DNA]</scope>
    <source>
        <strain evidence="9">CCM 7950</strain>
    </source>
</reference>